<evidence type="ECO:0000256" key="2">
    <source>
        <dbReference type="ARBA" id="ARBA00022448"/>
    </source>
</evidence>
<comment type="similarity">
    <text evidence="1">Belongs to the ABC transporter superfamily.</text>
</comment>
<name>A0A160T5C9_9CHLR</name>
<evidence type="ECO:0000313" key="7">
    <source>
        <dbReference type="EMBL" id="CUS04358.2"/>
    </source>
</evidence>
<accession>A0A160T5C9</accession>
<dbReference type="Gene3D" id="3.40.50.300">
    <property type="entry name" value="P-loop containing nucleotide triphosphate hydrolases"/>
    <property type="match status" value="1"/>
</dbReference>
<keyword evidence="4 7" id="KW-0067">ATP-binding</keyword>
<evidence type="ECO:0000256" key="3">
    <source>
        <dbReference type="ARBA" id="ARBA00022741"/>
    </source>
</evidence>
<dbReference type="InterPro" id="IPR003439">
    <property type="entry name" value="ABC_transporter-like_ATP-bd"/>
</dbReference>
<dbReference type="GO" id="GO:0015658">
    <property type="term" value="F:branched-chain amino acid transmembrane transporter activity"/>
    <property type="evidence" value="ECO:0007669"/>
    <property type="project" value="TreeGrafter"/>
</dbReference>
<dbReference type="GO" id="GO:0015807">
    <property type="term" value="P:L-amino acid transport"/>
    <property type="evidence" value="ECO:0007669"/>
    <property type="project" value="TreeGrafter"/>
</dbReference>
<dbReference type="Proteomes" id="UP000215027">
    <property type="component" value="Chromosome I"/>
</dbReference>
<evidence type="ECO:0000313" key="8">
    <source>
        <dbReference type="Proteomes" id="UP000215027"/>
    </source>
</evidence>
<proteinExistence type="inferred from homology"/>
<dbReference type="RefSeq" id="WP_095043696.1">
    <property type="nucleotide sequence ID" value="NZ_LN890655.1"/>
</dbReference>
<evidence type="ECO:0000256" key="1">
    <source>
        <dbReference type="ARBA" id="ARBA00005417"/>
    </source>
</evidence>
<dbReference type="PROSITE" id="PS00211">
    <property type="entry name" value="ABC_TRANSPORTER_1"/>
    <property type="match status" value="1"/>
</dbReference>
<dbReference type="AlphaFoldDB" id="A0A160T5C9"/>
<organism evidence="7 8">
    <name type="scientific">Candidatus Promineifilum breve</name>
    <dbReference type="NCBI Taxonomy" id="1806508"/>
    <lineage>
        <taxon>Bacteria</taxon>
        <taxon>Bacillati</taxon>
        <taxon>Chloroflexota</taxon>
        <taxon>Ardenticatenia</taxon>
        <taxon>Candidatus Promineifilales</taxon>
        <taxon>Candidatus Promineifilaceae</taxon>
        <taxon>Candidatus Promineifilum</taxon>
    </lineage>
</organism>
<dbReference type="CDD" id="cd03224">
    <property type="entry name" value="ABC_TM1139_LivF_branched"/>
    <property type="match status" value="1"/>
</dbReference>
<protein>
    <submittedName>
        <fullName evidence="7">High-affinity branched-chain amino acid transport ATP-binding protein BraG</fullName>
    </submittedName>
</protein>
<dbReference type="SMART" id="SM00382">
    <property type="entry name" value="AAA"/>
    <property type="match status" value="1"/>
</dbReference>
<dbReference type="SUPFAM" id="SSF52540">
    <property type="entry name" value="P-loop containing nucleoside triphosphate hydrolases"/>
    <property type="match status" value="1"/>
</dbReference>
<dbReference type="PANTHER" id="PTHR43820">
    <property type="entry name" value="HIGH-AFFINITY BRANCHED-CHAIN AMINO ACID TRANSPORT ATP-BINDING PROTEIN LIVF"/>
    <property type="match status" value="1"/>
</dbReference>
<feature type="domain" description="ABC transporter" evidence="6">
    <location>
        <begin position="2"/>
        <end position="242"/>
    </location>
</feature>
<keyword evidence="8" id="KW-1185">Reference proteome</keyword>
<dbReference type="GO" id="GO:0005524">
    <property type="term" value="F:ATP binding"/>
    <property type="evidence" value="ECO:0007669"/>
    <property type="project" value="UniProtKB-KW"/>
</dbReference>
<reference evidence="7" key="1">
    <citation type="submission" date="2016-01" db="EMBL/GenBank/DDBJ databases">
        <authorList>
            <person name="Mcilroy J.S."/>
            <person name="Karst M S."/>
            <person name="Albertsen M."/>
        </authorList>
    </citation>
    <scope>NUCLEOTIDE SEQUENCE</scope>
    <source>
        <strain evidence="7">Cfx-K</strain>
    </source>
</reference>
<dbReference type="PROSITE" id="PS50893">
    <property type="entry name" value="ABC_TRANSPORTER_2"/>
    <property type="match status" value="1"/>
</dbReference>
<dbReference type="InterPro" id="IPR003593">
    <property type="entry name" value="AAA+_ATPase"/>
</dbReference>
<dbReference type="InterPro" id="IPR017871">
    <property type="entry name" value="ABC_transporter-like_CS"/>
</dbReference>
<dbReference type="InterPro" id="IPR052156">
    <property type="entry name" value="BCAA_Transport_ATP-bd_LivF"/>
</dbReference>
<gene>
    <name evidence="7" type="primary">braG</name>
    <name evidence="7" type="ORF">CFX0092_A2480</name>
</gene>
<dbReference type="InterPro" id="IPR027417">
    <property type="entry name" value="P-loop_NTPase"/>
</dbReference>
<evidence type="ECO:0000256" key="5">
    <source>
        <dbReference type="ARBA" id="ARBA00022970"/>
    </source>
</evidence>
<sequence>MLKVNNIEVVYNDVILVLRGVTLEVGAGQIVALLGANGAGKSTTLKAISGLLHTQQGEVTRGNVELDGERLDRLSPEEIVRRGIVQVHEGRPLFRHLTVEENLRSGALFRGGSGAALRDDLDGVYDYFPRLKEFRHRTSGYLSGGEQQMVVIGRALMAKPRLMLLDEPSLGLAPLLVQSIFEIIGRINREAGVSILLVEQNANVALQTATYAYVMENGRVVLDGTAHNLAQNADIKEFYLGLTAVGERKSYRDVKHYKRRKRWLG</sequence>
<dbReference type="Pfam" id="PF00005">
    <property type="entry name" value="ABC_tran"/>
    <property type="match status" value="1"/>
</dbReference>
<keyword evidence="5" id="KW-0029">Amino-acid transport</keyword>
<dbReference type="PANTHER" id="PTHR43820:SF8">
    <property type="entry name" value="ABC TRANSPORTER SUBSTRATE-BINDING PROTEIN"/>
    <property type="match status" value="1"/>
</dbReference>
<dbReference type="OrthoDB" id="9776369at2"/>
<keyword evidence="2" id="KW-0813">Transport</keyword>
<evidence type="ECO:0000259" key="6">
    <source>
        <dbReference type="PROSITE" id="PS50893"/>
    </source>
</evidence>
<dbReference type="EMBL" id="LN890655">
    <property type="protein sequence ID" value="CUS04358.2"/>
    <property type="molecule type" value="Genomic_DNA"/>
</dbReference>
<keyword evidence="3" id="KW-0547">Nucleotide-binding</keyword>
<dbReference type="KEGG" id="pbf:CFX0092_A2480"/>
<evidence type="ECO:0000256" key="4">
    <source>
        <dbReference type="ARBA" id="ARBA00022840"/>
    </source>
</evidence>
<dbReference type="GO" id="GO:0016887">
    <property type="term" value="F:ATP hydrolysis activity"/>
    <property type="evidence" value="ECO:0007669"/>
    <property type="project" value="InterPro"/>
</dbReference>